<keyword evidence="2" id="KW-0808">Transferase</keyword>
<proteinExistence type="predicted"/>
<dbReference type="GO" id="GO:0008168">
    <property type="term" value="F:methyltransferase activity"/>
    <property type="evidence" value="ECO:0007669"/>
    <property type="project" value="UniProtKB-KW"/>
</dbReference>
<sequence length="257" mass="28871">MDMFSARFWEIFFEVYEALPRQGPGNHACAARALSLCGDLPPSPVILDLGCGVGGQTLHLAELTSGDIVALDNHAPFIERLRARIEEHGLGSRIRALINDMAQPDLPPESFDLIWSEGALYNIGIENALKVCHGLLRPGGRLAFTDAVWRKENPPPEIKASFDLDYPAMGAAGDIVTALEMHGYELLGRFNLPDEAWWAGFYTPMEQRIEELRKKYVGSGHPLTVLDQLAKEPEMHRQYSDFYAYEFFVARVRKIRI</sequence>
<evidence type="ECO:0000259" key="1">
    <source>
        <dbReference type="Pfam" id="PF13649"/>
    </source>
</evidence>
<feature type="domain" description="Methyltransferase" evidence="1">
    <location>
        <begin position="46"/>
        <end position="140"/>
    </location>
</feature>
<dbReference type="InterPro" id="IPR050447">
    <property type="entry name" value="Erg6_SMT_methyltransf"/>
</dbReference>
<dbReference type="CDD" id="cd02440">
    <property type="entry name" value="AdoMet_MTases"/>
    <property type="match status" value="1"/>
</dbReference>
<dbReference type="Proteomes" id="UP000198771">
    <property type="component" value="Unassembled WGS sequence"/>
</dbReference>
<dbReference type="GO" id="GO:0032259">
    <property type="term" value="P:methylation"/>
    <property type="evidence" value="ECO:0007669"/>
    <property type="project" value="UniProtKB-KW"/>
</dbReference>
<organism evidence="2 3">
    <name type="scientific">Desulfonatronum thiosulfatophilum</name>
    <dbReference type="NCBI Taxonomy" id="617002"/>
    <lineage>
        <taxon>Bacteria</taxon>
        <taxon>Pseudomonadati</taxon>
        <taxon>Thermodesulfobacteriota</taxon>
        <taxon>Desulfovibrionia</taxon>
        <taxon>Desulfovibrionales</taxon>
        <taxon>Desulfonatronaceae</taxon>
        <taxon>Desulfonatronum</taxon>
    </lineage>
</organism>
<keyword evidence="2" id="KW-0489">Methyltransferase</keyword>
<dbReference type="AlphaFoldDB" id="A0A1G6E8F2"/>
<dbReference type="OrthoDB" id="9811000at2"/>
<dbReference type="EMBL" id="FMXO01000016">
    <property type="protein sequence ID" value="SDB53658.1"/>
    <property type="molecule type" value="Genomic_DNA"/>
</dbReference>
<accession>A0A1G6E8F2</accession>
<dbReference type="InterPro" id="IPR029063">
    <property type="entry name" value="SAM-dependent_MTases_sf"/>
</dbReference>
<gene>
    <name evidence="2" type="ORF">SAMN05660653_02664</name>
</gene>
<dbReference type="InterPro" id="IPR041698">
    <property type="entry name" value="Methyltransf_25"/>
</dbReference>
<dbReference type="Gene3D" id="3.40.50.150">
    <property type="entry name" value="Vaccinia Virus protein VP39"/>
    <property type="match status" value="1"/>
</dbReference>
<reference evidence="2 3" key="1">
    <citation type="submission" date="2016-10" db="EMBL/GenBank/DDBJ databases">
        <authorList>
            <person name="de Groot N.N."/>
        </authorList>
    </citation>
    <scope>NUCLEOTIDE SEQUENCE [LARGE SCALE GENOMIC DNA]</scope>
    <source>
        <strain evidence="2 3">ASO4-2</strain>
    </source>
</reference>
<evidence type="ECO:0000313" key="3">
    <source>
        <dbReference type="Proteomes" id="UP000198771"/>
    </source>
</evidence>
<dbReference type="Pfam" id="PF13649">
    <property type="entry name" value="Methyltransf_25"/>
    <property type="match status" value="1"/>
</dbReference>
<keyword evidence="3" id="KW-1185">Reference proteome</keyword>
<dbReference type="STRING" id="617002.SAMN05660653_02664"/>
<dbReference type="PANTHER" id="PTHR44068:SF11">
    <property type="entry name" value="GERANYL DIPHOSPHATE 2-C-METHYLTRANSFERASE"/>
    <property type="match status" value="1"/>
</dbReference>
<dbReference type="PANTHER" id="PTHR44068">
    <property type="entry name" value="ZGC:194242"/>
    <property type="match status" value="1"/>
</dbReference>
<protein>
    <submittedName>
        <fullName evidence="2">Methyltransferase domain-containing protein</fullName>
    </submittedName>
</protein>
<dbReference type="RefSeq" id="WP_092122757.1">
    <property type="nucleotide sequence ID" value="NZ_FMXO01000016.1"/>
</dbReference>
<dbReference type="SUPFAM" id="SSF53335">
    <property type="entry name" value="S-adenosyl-L-methionine-dependent methyltransferases"/>
    <property type="match status" value="1"/>
</dbReference>
<evidence type="ECO:0000313" key="2">
    <source>
        <dbReference type="EMBL" id="SDB53658.1"/>
    </source>
</evidence>
<name>A0A1G6E8F2_9BACT</name>